<evidence type="ECO:0000256" key="5">
    <source>
        <dbReference type="ARBA" id="ARBA00022741"/>
    </source>
</evidence>
<proteinExistence type="inferred from homology"/>
<dbReference type="GO" id="GO:0051321">
    <property type="term" value="P:meiotic cell cycle"/>
    <property type="evidence" value="ECO:0007669"/>
    <property type="project" value="TreeGrafter"/>
</dbReference>
<dbReference type="STRING" id="1561998.A0A1I7TA13"/>
<dbReference type="GO" id="GO:0005737">
    <property type="term" value="C:cytoplasm"/>
    <property type="evidence" value="ECO:0007669"/>
    <property type="project" value="TreeGrafter"/>
</dbReference>
<evidence type="ECO:0000256" key="14">
    <source>
        <dbReference type="RuleBase" id="RU000304"/>
    </source>
</evidence>
<evidence type="ECO:0000256" key="11">
    <source>
        <dbReference type="ARBA" id="ARBA00047899"/>
    </source>
</evidence>
<keyword evidence="3" id="KW-0808">Transferase</keyword>
<dbReference type="GO" id="GO:0005634">
    <property type="term" value="C:nucleus"/>
    <property type="evidence" value="ECO:0007669"/>
    <property type="project" value="TreeGrafter"/>
</dbReference>
<dbReference type="Pfam" id="PF00069">
    <property type="entry name" value="Pkinase"/>
    <property type="match status" value="1"/>
</dbReference>
<feature type="region of interest" description="Disordered" evidence="15">
    <location>
        <begin position="26"/>
        <end position="74"/>
    </location>
</feature>
<dbReference type="GO" id="GO:0004674">
    <property type="term" value="F:protein serine/threonine kinase activity"/>
    <property type="evidence" value="ECO:0007669"/>
    <property type="project" value="UniProtKB-KW"/>
</dbReference>
<dbReference type="InterPro" id="IPR017441">
    <property type="entry name" value="Protein_kinase_ATP_BS"/>
</dbReference>
<dbReference type="GO" id="GO:0005524">
    <property type="term" value="F:ATP binding"/>
    <property type="evidence" value="ECO:0007669"/>
    <property type="project" value="UniProtKB-UniRule"/>
</dbReference>
<dbReference type="EC" id="2.7.11.1" evidence="1"/>
<dbReference type="PROSITE" id="PS00107">
    <property type="entry name" value="PROTEIN_KINASE_ATP"/>
    <property type="match status" value="1"/>
</dbReference>
<evidence type="ECO:0000256" key="6">
    <source>
        <dbReference type="ARBA" id="ARBA00022777"/>
    </source>
</evidence>
<dbReference type="PROSITE" id="PS50011">
    <property type="entry name" value="PROTEIN_KINASE_DOM"/>
    <property type="match status" value="1"/>
</dbReference>
<evidence type="ECO:0000313" key="17">
    <source>
        <dbReference type="Proteomes" id="UP000095282"/>
    </source>
</evidence>
<reference evidence="18" key="1">
    <citation type="submission" date="2016-11" db="UniProtKB">
        <authorList>
            <consortium name="WormBaseParasite"/>
        </authorList>
    </citation>
    <scope>IDENTIFICATION</scope>
</reference>
<protein>
    <recommendedName>
        <fullName evidence="1">non-specific serine/threonine protein kinase</fullName>
        <ecNumber evidence="1">2.7.11.1</ecNumber>
    </recommendedName>
</protein>
<keyword evidence="17" id="KW-1185">Reference proteome</keyword>
<evidence type="ECO:0000256" key="3">
    <source>
        <dbReference type="ARBA" id="ARBA00022679"/>
    </source>
</evidence>
<organism evidence="17 18">
    <name type="scientific">Caenorhabditis tropicalis</name>
    <dbReference type="NCBI Taxonomy" id="1561998"/>
    <lineage>
        <taxon>Eukaryota</taxon>
        <taxon>Metazoa</taxon>
        <taxon>Ecdysozoa</taxon>
        <taxon>Nematoda</taxon>
        <taxon>Chromadorea</taxon>
        <taxon>Rhabditida</taxon>
        <taxon>Rhabditina</taxon>
        <taxon>Rhabditomorpha</taxon>
        <taxon>Rhabditoidea</taxon>
        <taxon>Rhabditidae</taxon>
        <taxon>Peloderinae</taxon>
        <taxon>Caenorhabditis</taxon>
    </lineage>
</organism>
<evidence type="ECO:0000256" key="7">
    <source>
        <dbReference type="ARBA" id="ARBA00022840"/>
    </source>
</evidence>
<keyword evidence="8" id="KW-0460">Magnesium</keyword>
<dbReference type="Gene3D" id="1.10.510.10">
    <property type="entry name" value="Transferase(Phosphotransferase) domain 1"/>
    <property type="match status" value="1"/>
</dbReference>
<dbReference type="SUPFAM" id="SSF56112">
    <property type="entry name" value="Protein kinase-like (PK-like)"/>
    <property type="match status" value="1"/>
</dbReference>
<dbReference type="PANTHER" id="PTHR11042:SF183">
    <property type="entry name" value="MEMBRANE-ASSOCIATED TYROSINE- AND THREONINE-SPECIFIC CDC2-INHIBITORY KINASE"/>
    <property type="match status" value="1"/>
</dbReference>
<comment type="similarity">
    <text evidence="10">Belongs to the protein kinase superfamily. Ser/Thr protein kinase family. GCN2 subfamily.</text>
</comment>
<sequence length="438" mass="49315">MAPATAATQSITSQDWAPLARRSTPIRHGVASTSSQSCSSIPQLRTKRESGVFQRQAAPPRMVRSAPAKSMLRRSNVVERAQEITLDGLAPIKNPFYTDTSLPFFDQAFKIQKSLGNGSFGEVWAARSLVDKRLYAVKIPKTPNTKTTRHDEARAFIRLPQHKNLLKFYGAWEETDKKILIQTEVCSQSLRDACNHWIPEEEIWDIVVDMVQVIDHFHRRNLIHNDVKPENIFLTEDGVCRLGDLGLVEDLSEKDHGVEEGDSRYLAPEVLSVGSSKASDIFSLGMTFLEVTTDIDLPSHGEQYHLLRDGLIPEEFFNGRTKDLEDLIRLMIDRDPKNRPTSGELMDHPKIKQRIEARNKFIEEVENTSSEVPPFLTPPASSPSSSPSSSPVSKRFRIATPKTPLRNLSSSDDEEDQKPAPRRPLRDSNRKAGRLGLF</sequence>
<evidence type="ECO:0000256" key="2">
    <source>
        <dbReference type="ARBA" id="ARBA00022527"/>
    </source>
</evidence>
<keyword evidence="6" id="KW-0418">Kinase</keyword>
<keyword evidence="9" id="KW-0131">Cell cycle</keyword>
<dbReference type="WBParaSite" id="Csp11.Scaffold560.g3889.t1">
    <property type="protein sequence ID" value="Csp11.Scaffold560.g3889.t1"/>
    <property type="gene ID" value="Csp11.Scaffold560.g3889"/>
</dbReference>
<evidence type="ECO:0000256" key="9">
    <source>
        <dbReference type="ARBA" id="ARBA00023306"/>
    </source>
</evidence>
<comment type="catalytic activity">
    <reaction evidence="11">
        <text>L-threonyl-[protein] + ATP = O-phospho-L-threonyl-[protein] + ADP + H(+)</text>
        <dbReference type="Rhea" id="RHEA:46608"/>
        <dbReference type="Rhea" id="RHEA-COMP:11060"/>
        <dbReference type="Rhea" id="RHEA-COMP:11605"/>
        <dbReference type="ChEBI" id="CHEBI:15378"/>
        <dbReference type="ChEBI" id="CHEBI:30013"/>
        <dbReference type="ChEBI" id="CHEBI:30616"/>
        <dbReference type="ChEBI" id="CHEBI:61977"/>
        <dbReference type="ChEBI" id="CHEBI:456216"/>
        <dbReference type="EC" id="2.7.11.1"/>
    </reaction>
</comment>
<keyword evidence="2 14" id="KW-0723">Serine/threonine-protein kinase</keyword>
<evidence type="ECO:0000256" key="15">
    <source>
        <dbReference type="SAM" id="MobiDB-lite"/>
    </source>
</evidence>
<keyword evidence="4" id="KW-0479">Metal-binding</keyword>
<comment type="catalytic activity">
    <reaction evidence="12">
        <text>L-seryl-[protein] + ATP = O-phospho-L-seryl-[protein] + ADP + H(+)</text>
        <dbReference type="Rhea" id="RHEA:17989"/>
        <dbReference type="Rhea" id="RHEA-COMP:9863"/>
        <dbReference type="Rhea" id="RHEA-COMP:11604"/>
        <dbReference type="ChEBI" id="CHEBI:15378"/>
        <dbReference type="ChEBI" id="CHEBI:29999"/>
        <dbReference type="ChEBI" id="CHEBI:30616"/>
        <dbReference type="ChEBI" id="CHEBI:83421"/>
        <dbReference type="ChEBI" id="CHEBI:456216"/>
        <dbReference type="EC" id="2.7.11.1"/>
    </reaction>
</comment>
<dbReference type="Proteomes" id="UP000095282">
    <property type="component" value="Unplaced"/>
</dbReference>
<keyword evidence="7 13" id="KW-0067">ATP-binding</keyword>
<feature type="region of interest" description="Disordered" evidence="15">
    <location>
        <begin position="366"/>
        <end position="438"/>
    </location>
</feature>
<evidence type="ECO:0000256" key="12">
    <source>
        <dbReference type="ARBA" id="ARBA00048679"/>
    </source>
</evidence>
<accession>A0A1I7TA13</accession>
<dbReference type="Gene3D" id="3.30.200.20">
    <property type="entry name" value="Phosphorylase Kinase, domain 1"/>
    <property type="match status" value="1"/>
</dbReference>
<evidence type="ECO:0000313" key="18">
    <source>
        <dbReference type="WBParaSite" id="Csp11.Scaffold560.g3889.t1"/>
    </source>
</evidence>
<evidence type="ECO:0000259" key="16">
    <source>
        <dbReference type="PROSITE" id="PS50011"/>
    </source>
</evidence>
<feature type="compositionally biased region" description="Low complexity" evidence="15">
    <location>
        <begin position="382"/>
        <end position="393"/>
    </location>
</feature>
<dbReference type="InterPro" id="IPR011009">
    <property type="entry name" value="Kinase-like_dom_sf"/>
</dbReference>
<feature type="domain" description="Protein kinase" evidence="16">
    <location>
        <begin position="109"/>
        <end position="351"/>
    </location>
</feature>
<dbReference type="InterPro" id="IPR000719">
    <property type="entry name" value="Prot_kinase_dom"/>
</dbReference>
<evidence type="ECO:0000256" key="1">
    <source>
        <dbReference type="ARBA" id="ARBA00012513"/>
    </source>
</evidence>
<dbReference type="eggNOG" id="KOG0601">
    <property type="taxonomic scope" value="Eukaryota"/>
</dbReference>
<dbReference type="InterPro" id="IPR050339">
    <property type="entry name" value="CC_SR_Kinase"/>
</dbReference>
<dbReference type="InterPro" id="IPR008271">
    <property type="entry name" value="Ser/Thr_kinase_AS"/>
</dbReference>
<feature type="binding site" evidence="13">
    <location>
        <position position="138"/>
    </location>
    <ligand>
        <name>ATP</name>
        <dbReference type="ChEBI" id="CHEBI:30616"/>
    </ligand>
</feature>
<dbReference type="AlphaFoldDB" id="A0A1I7TA13"/>
<evidence type="ECO:0000256" key="4">
    <source>
        <dbReference type="ARBA" id="ARBA00022723"/>
    </source>
</evidence>
<dbReference type="SMART" id="SM00220">
    <property type="entry name" value="S_TKc"/>
    <property type="match status" value="1"/>
</dbReference>
<dbReference type="PROSITE" id="PS00108">
    <property type="entry name" value="PROTEIN_KINASE_ST"/>
    <property type="match status" value="1"/>
</dbReference>
<dbReference type="PANTHER" id="PTHR11042">
    <property type="entry name" value="EUKARYOTIC TRANSLATION INITIATION FACTOR 2-ALPHA KINASE EIF2-ALPHA KINASE -RELATED"/>
    <property type="match status" value="1"/>
</dbReference>
<evidence type="ECO:0000256" key="8">
    <source>
        <dbReference type="ARBA" id="ARBA00022842"/>
    </source>
</evidence>
<evidence type="ECO:0000256" key="10">
    <source>
        <dbReference type="ARBA" id="ARBA00037982"/>
    </source>
</evidence>
<keyword evidence="5 13" id="KW-0547">Nucleotide-binding</keyword>
<evidence type="ECO:0000256" key="13">
    <source>
        <dbReference type="PROSITE-ProRule" id="PRU10141"/>
    </source>
</evidence>
<name>A0A1I7TA13_9PELO</name>
<dbReference type="GO" id="GO:0110031">
    <property type="term" value="P:negative regulation of G2/MI transition of meiotic cell cycle"/>
    <property type="evidence" value="ECO:0007669"/>
    <property type="project" value="TreeGrafter"/>
</dbReference>
<dbReference type="GO" id="GO:0046872">
    <property type="term" value="F:metal ion binding"/>
    <property type="evidence" value="ECO:0007669"/>
    <property type="project" value="UniProtKB-KW"/>
</dbReference>